<evidence type="ECO:0000313" key="1">
    <source>
        <dbReference type="EMBL" id="KKL75381.1"/>
    </source>
</evidence>
<proteinExistence type="predicted"/>
<dbReference type="AlphaFoldDB" id="A0A0F9FA94"/>
<name>A0A0F9FA94_9ZZZZ</name>
<comment type="caution">
    <text evidence="1">The sequence shown here is derived from an EMBL/GenBank/DDBJ whole genome shotgun (WGS) entry which is preliminary data.</text>
</comment>
<reference evidence="1" key="1">
    <citation type="journal article" date="2015" name="Nature">
        <title>Complex archaea that bridge the gap between prokaryotes and eukaryotes.</title>
        <authorList>
            <person name="Spang A."/>
            <person name="Saw J.H."/>
            <person name="Jorgensen S.L."/>
            <person name="Zaremba-Niedzwiedzka K."/>
            <person name="Martijn J."/>
            <person name="Lind A.E."/>
            <person name="van Eijk R."/>
            <person name="Schleper C."/>
            <person name="Guy L."/>
            <person name="Ettema T.J."/>
        </authorList>
    </citation>
    <scope>NUCLEOTIDE SEQUENCE</scope>
</reference>
<organism evidence="1">
    <name type="scientific">marine sediment metagenome</name>
    <dbReference type="NCBI Taxonomy" id="412755"/>
    <lineage>
        <taxon>unclassified sequences</taxon>
        <taxon>metagenomes</taxon>
        <taxon>ecological metagenomes</taxon>
    </lineage>
</organism>
<protein>
    <submittedName>
        <fullName evidence="1">Uncharacterized protein</fullName>
    </submittedName>
</protein>
<accession>A0A0F9FA94</accession>
<sequence>MTTCPYCNYKATNHETLAGETKPNEGDVSFCINCGEVNKFKDGKLVKVDMGSLDEKAKGELNDIRIAWLKMRALESAK</sequence>
<dbReference type="EMBL" id="LAZR01024367">
    <property type="protein sequence ID" value="KKL75381.1"/>
    <property type="molecule type" value="Genomic_DNA"/>
</dbReference>
<gene>
    <name evidence="1" type="ORF">LCGC14_2055490</name>
</gene>